<comment type="caution">
    <text evidence="1">The sequence shown here is derived from an EMBL/GenBank/DDBJ whole genome shotgun (WGS) entry which is preliminary data.</text>
</comment>
<evidence type="ECO:0000313" key="1">
    <source>
        <dbReference type="EMBL" id="RDG34543.1"/>
    </source>
</evidence>
<evidence type="ECO:0000313" key="2">
    <source>
        <dbReference type="Proteomes" id="UP000253741"/>
    </source>
</evidence>
<protein>
    <submittedName>
        <fullName evidence="1">Uncharacterized protein</fullName>
    </submittedName>
</protein>
<dbReference type="AlphaFoldDB" id="A0A370B3W1"/>
<dbReference type="Pfam" id="PF19979">
    <property type="entry name" value="DUF6415"/>
    <property type="match status" value="1"/>
</dbReference>
<dbReference type="Proteomes" id="UP000253741">
    <property type="component" value="Unassembled WGS sequence"/>
</dbReference>
<keyword evidence="2" id="KW-1185">Reference proteome</keyword>
<dbReference type="RefSeq" id="WP_114627032.1">
    <property type="nucleotide sequence ID" value="NZ_QQNA01000310.1"/>
</dbReference>
<dbReference type="EMBL" id="QQNA01000310">
    <property type="protein sequence ID" value="RDG34543.1"/>
    <property type="molecule type" value="Genomic_DNA"/>
</dbReference>
<accession>A0A370B3W1</accession>
<dbReference type="OrthoDB" id="4325714at2"/>
<gene>
    <name evidence="1" type="ORF">DVH02_30165</name>
</gene>
<dbReference type="InterPro" id="IPR046300">
    <property type="entry name" value="DUF6415"/>
</dbReference>
<name>A0A370B3W1_9ACTN</name>
<sequence>MTTALAPAIRAAIDEAAALTRVRPSPTELAEVADRLRAHIDALLPAAEEDAGRLWRGGVDWISRRGHLDRIRDRRHSDLAVGPRAARLAVADLRRDCEWLLERYGRADGEAG</sequence>
<proteinExistence type="predicted"/>
<organism evidence="1 2">
    <name type="scientific">Streptomyces corynorhini</name>
    <dbReference type="NCBI Taxonomy" id="2282652"/>
    <lineage>
        <taxon>Bacteria</taxon>
        <taxon>Bacillati</taxon>
        <taxon>Actinomycetota</taxon>
        <taxon>Actinomycetes</taxon>
        <taxon>Kitasatosporales</taxon>
        <taxon>Streptomycetaceae</taxon>
        <taxon>Streptomyces</taxon>
    </lineage>
</organism>
<reference evidence="1 2" key="1">
    <citation type="submission" date="2018-07" db="EMBL/GenBank/DDBJ databases">
        <title>Streptomyces species from bats.</title>
        <authorList>
            <person name="Dunlap C."/>
        </authorList>
    </citation>
    <scope>NUCLEOTIDE SEQUENCE [LARGE SCALE GENOMIC DNA]</scope>
    <source>
        <strain evidence="1 2">AC230</strain>
    </source>
</reference>